<protein>
    <recommendedName>
        <fullName evidence="5">Methionine--tRNA ligase</fullName>
        <ecNumber evidence="4">6.1.1.10</ecNumber>
    </recommendedName>
    <alternativeName>
        <fullName evidence="14">Methionyl-tRNA synthetase</fullName>
    </alternativeName>
</protein>
<dbReference type="GO" id="GO:0005524">
    <property type="term" value="F:ATP binding"/>
    <property type="evidence" value="ECO:0007669"/>
    <property type="project" value="UniProtKB-KW"/>
</dbReference>
<reference evidence="19" key="1">
    <citation type="submission" date="2017-09" db="EMBL/GenBank/DDBJ databases">
        <title>Depth-based differentiation of microbial function through sediment-hosted aquifers and enrichment of novel symbionts in the deep terrestrial subsurface.</title>
        <authorList>
            <person name="Probst A.J."/>
            <person name="Ladd B."/>
            <person name="Jarett J.K."/>
            <person name="Geller-Mcgrath D.E."/>
            <person name="Sieber C.M.K."/>
            <person name="Emerson J.B."/>
            <person name="Anantharaman K."/>
            <person name="Thomas B.C."/>
            <person name="Malmstrom R."/>
            <person name="Stieglmeier M."/>
            <person name="Klingl A."/>
            <person name="Woyke T."/>
            <person name="Ryan C.M."/>
            <person name="Banfield J.F."/>
        </authorList>
    </citation>
    <scope>NUCLEOTIDE SEQUENCE [LARGE SCALE GENOMIC DNA]</scope>
</reference>
<name>A0A2M8KVF6_9BACT</name>
<keyword evidence="7 16" id="KW-0820">tRNA-binding</keyword>
<gene>
    <name evidence="18" type="ORF">COU89_00780</name>
</gene>
<dbReference type="FunFam" id="2.40.50.140:FF:000042">
    <property type="entry name" value="Methionine--tRNA ligase"/>
    <property type="match status" value="1"/>
</dbReference>
<keyword evidence="13" id="KW-0030">Aminoacyl-tRNA synthetase</keyword>
<dbReference type="PANTHER" id="PTHR11586:SF37">
    <property type="entry name" value="TRNA-BINDING DOMAIN-CONTAINING PROTEIN"/>
    <property type="match status" value="1"/>
</dbReference>
<keyword evidence="11 16" id="KW-0694">RNA-binding</keyword>
<dbReference type="InterPro" id="IPR051270">
    <property type="entry name" value="Tyrosine-tRNA_ligase_regulator"/>
</dbReference>
<evidence type="ECO:0000256" key="11">
    <source>
        <dbReference type="ARBA" id="ARBA00022884"/>
    </source>
</evidence>
<dbReference type="EC" id="6.1.1.10" evidence="4"/>
<dbReference type="GO" id="GO:0006431">
    <property type="term" value="P:methionyl-tRNA aminoacylation"/>
    <property type="evidence" value="ECO:0007669"/>
    <property type="project" value="InterPro"/>
</dbReference>
<dbReference type="GO" id="GO:0000049">
    <property type="term" value="F:tRNA binding"/>
    <property type="evidence" value="ECO:0007669"/>
    <property type="project" value="UniProtKB-UniRule"/>
</dbReference>
<keyword evidence="8" id="KW-0436">Ligase</keyword>
<dbReference type="Gene3D" id="2.40.50.140">
    <property type="entry name" value="Nucleic acid-binding proteins"/>
    <property type="match status" value="1"/>
</dbReference>
<evidence type="ECO:0000256" key="6">
    <source>
        <dbReference type="ARBA" id="ARBA00022490"/>
    </source>
</evidence>
<evidence type="ECO:0000256" key="13">
    <source>
        <dbReference type="ARBA" id="ARBA00023146"/>
    </source>
</evidence>
<dbReference type="GO" id="GO:0004825">
    <property type="term" value="F:methionine-tRNA ligase activity"/>
    <property type="evidence" value="ECO:0007669"/>
    <property type="project" value="UniProtKB-EC"/>
</dbReference>
<evidence type="ECO:0000256" key="3">
    <source>
        <dbReference type="ARBA" id="ARBA00011738"/>
    </source>
</evidence>
<dbReference type="InterPro" id="IPR002547">
    <property type="entry name" value="tRNA-bd_dom"/>
</dbReference>
<evidence type="ECO:0000256" key="5">
    <source>
        <dbReference type="ARBA" id="ARBA00018753"/>
    </source>
</evidence>
<dbReference type="Pfam" id="PF01588">
    <property type="entry name" value="tRNA_bind"/>
    <property type="match status" value="1"/>
</dbReference>
<evidence type="ECO:0000256" key="4">
    <source>
        <dbReference type="ARBA" id="ARBA00012838"/>
    </source>
</evidence>
<dbReference type="EMBL" id="PFEE01000017">
    <property type="protein sequence ID" value="PJE63892.1"/>
    <property type="molecule type" value="Genomic_DNA"/>
</dbReference>
<dbReference type="PROSITE" id="PS50886">
    <property type="entry name" value="TRBD"/>
    <property type="match status" value="1"/>
</dbReference>
<keyword evidence="9" id="KW-0547">Nucleotide-binding</keyword>
<feature type="domain" description="TRNA-binding" evidence="17">
    <location>
        <begin position="6"/>
        <end position="108"/>
    </location>
</feature>
<evidence type="ECO:0000256" key="1">
    <source>
        <dbReference type="ARBA" id="ARBA00003314"/>
    </source>
</evidence>
<dbReference type="AlphaFoldDB" id="A0A2M8KVF6"/>
<evidence type="ECO:0000256" key="15">
    <source>
        <dbReference type="ARBA" id="ARBA00047364"/>
    </source>
</evidence>
<evidence type="ECO:0000256" key="2">
    <source>
        <dbReference type="ARBA" id="ARBA00004496"/>
    </source>
</evidence>
<evidence type="ECO:0000256" key="7">
    <source>
        <dbReference type="ARBA" id="ARBA00022555"/>
    </source>
</evidence>
<dbReference type="Proteomes" id="UP000231569">
    <property type="component" value="Unassembled WGS sequence"/>
</dbReference>
<organism evidence="18 19">
    <name type="scientific">Candidatus Roizmanbacteria bacterium CG10_big_fil_rev_8_21_14_0_10_45_7</name>
    <dbReference type="NCBI Taxonomy" id="1974854"/>
    <lineage>
        <taxon>Bacteria</taxon>
        <taxon>Candidatus Roizmaniibacteriota</taxon>
    </lineage>
</organism>
<evidence type="ECO:0000256" key="14">
    <source>
        <dbReference type="ARBA" id="ARBA00030904"/>
    </source>
</evidence>
<proteinExistence type="predicted"/>
<evidence type="ECO:0000256" key="8">
    <source>
        <dbReference type="ARBA" id="ARBA00022598"/>
    </source>
</evidence>
<comment type="catalytic activity">
    <reaction evidence="15">
        <text>tRNA(Met) + L-methionine + ATP = L-methionyl-tRNA(Met) + AMP + diphosphate</text>
        <dbReference type="Rhea" id="RHEA:13481"/>
        <dbReference type="Rhea" id="RHEA-COMP:9667"/>
        <dbReference type="Rhea" id="RHEA-COMP:9698"/>
        <dbReference type="ChEBI" id="CHEBI:30616"/>
        <dbReference type="ChEBI" id="CHEBI:33019"/>
        <dbReference type="ChEBI" id="CHEBI:57844"/>
        <dbReference type="ChEBI" id="CHEBI:78442"/>
        <dbReference type="ChEBI" id="CHEBI:78530"/>
        <dbReference type="ChEBI" id="CHEBI:456215"/>
        <dbReference type="EC" id="6.1.1.10"/>
    </reaction>
</comment>
<keyword evidence="12" id="KW-0648">Protein biosynthesis</keyword>
<evidence type="ECO:0000313" key="19">
    <source>
        <dbReference type="Proteomes" id="UP000231569"/>
    </source>
</evidence>
<dbReference type="GO" id="GO:0005737">
    <property type="term" value="C:cytoplasm"/>
    <property type="evidence" value="ECO:0007669"/>
    <property type="project" value="UniProtKB-SubCell"/>
</dbReference>
<keyword evidence="10" id="KW-0067">ATP-binding</keyword>
<accession>A0A2M8KVF6</accession>
<dbReference type="PANTHER" id="PTHR11586">
    <property type="entry name" value="TRNA-AMINOACYLATION COFACTOR ARC1 FAMILY MEMBER"/>
    <property type="match status" value="1"/>
</dbReference>
<comment type="subunit">
    <text evidence="3">Homodimer.</text>
</comment>
<evidence type="ECO:0000256" key="9">
    <source>
        <dbReference type="ARBA" id="ARBA00022741"/>
    </source>
</evidence>
<evidence type="ECO:0000259" key="17">
    <source>
        <dbReference type="PROSITE" id="PS50886"/>
    </source>
</evidence>
<dbReference type="SUPFAM" id="SSF50249">
    <property type="entry name" value="Nucleic acid-binding proteins"/>
    <property type="match status" value="1"/>
</dbReference>
<evidence type="ECO:0000256" key="10">
    <source>
        <dbReference type="ARBA" id="ARBA00022840"/>
    </source>
</evidence>
<keyword evidence="6" id="KW-0963">Cytoplasm</keyword>
<comment type="subcellular location">
    <subcellularLocation>
        <location evidence="2">Cytoplasm</location>
    </subcellularLocation>
</comment>
<dbReference type="InterPro" id="IPR012340">
    <property type="entry name" value="NA-bd_OB-fold"/>
</dbReference>
<dbReference type="InterPro" id="IPR004495">
    <property type="entry name" value="Met-tRNA-synth_bsu_C"/>
</dbReference>
<comment type="caution">
    <text evidence="18">The sequence shown here is derived from an EMBL/GenBank/DDBJ whole genome shotgun (WGS) entry which is preliminary data.</text>
</comment>
<evidence type="ECO:0000256" key="16">
    <source>
        <dbReference type="PROSITE-ProRule" id="PRU00209"/>
    </source>
</evidence>
<dbReference type="CDD" id="cd02800">
    <property type="entry name" value="tRNA_bind_EcMetRS_like"/>
    <property type="match status" value="1"/>
</dbReference>
<comment type="function">
    <text evidence="1">Is required not only for elongation of protein synthesis but also for the initiation of all mRNA translation through initiator tRNA(fMet) aminoacylation.</text>
</comment>
<evidence type="ECO:0000256" key="12">
    <source>
        <dbReference type="ARBA" id="ARBA00022917"/>
    </source>
</evidence>
<sequence>MITIDDFSKLDIRIGTIKTCEKVEGADKLLKLMVDIGNGEERQILTGIAEYFPDISALVGKQIPVLVNLQPRLLRGLESQGMMLAAISDTIPVLLHPAQPVKNGSVIR</sequence>
<evidence type="ECO:0000313" key="18">
    <source>
        <dbReference type="EMBL" id="PJE63892.1"/>
    </source>
</evidence>